<keyword evidence="2" id="KW-0255">Endonuclease</keyword>
<name>A0A5B0SPM4_9ENTR</name>
<accession>A0A5B0SPM4</accession>
<evidence type="ECO:0000313" key="3">
    <source>
        <dbReference type="Proteomes" id="UP000323297"/>
    </source>
</evidence>
<keyword evidence="2" id="KW-0540">Nuclease</keyword>
<evidence type="ECO:0000313" key="2">
    <source>
        <dbReference type="EMBL" id="KAA1139625.1"/>
    </source>
</evidence>
<evidence type="ECO:0000259" key="1">
    <source>
        <dbReference type="Pfam" id="PF13391"/>
    </source>
</evidence>
<feature type="non-terminal residue" evidence="2">
    <location>
        <position position="68"/>
    </location>
</feature>
<protein>
    <submittedName>
        <fullName evidence="2">HNH endonuclease</fullName>
    </submittedName>
</protein>
<dbReference type="InterPro" id="IPR003615">
    <property type="entry name" value="HNH_nuc"/>
</dbReference>
<proteinExistence type="predicted"/>
<feature type="domain" description="HNH nuclease" evidence="1">
    <location>
        <begin position="2"/>
        <end position="39"/>
    </location>
</feature>
<feature type="non-terminal residue" evidence="2">
    <location>
        <position position="1"/>
    </location>
</feature>
<keyword evidence="2" id="KW-0378">Hydrolase</keyword>
<organism evidence="2 3">
    <name type="scientific">Citrobacter portucalensis</name>
    <dbReference type="NCBI Taxonomy" id="1639133"/>
    <lineage>
        <taxon>Bacteria</taxon>
        <taxon>Pseudomonadati</taxon>
        <taxon>Pseudomonadota</taxon>
        <taxon>Gammaproteobacteria</taxon>
        <taxon>Enterobacterales</taxon>
        <taxon>Enterobacteriaceae</taxon>
        <taxon>Citrobacter</taxon>
        <taxon>Citrobacter freundii complex</taxon>
    </lineage>
</organism>
<dbReference type="RefSeq" id="WP_149608420.1">
    <property type="nucleotide sequence ID" value="NZ_VTZD01000167.1"/>
</dbReference>
<comment type="caution">
    <text evidence="2">The sequence shown here is derived from an EMBL/GenBank/DDBJ whole genome shotgun (WGS) entry which is preliminary data.</text>
</comment>
<dbReference type="AlphaFoldDB" id="A0A5B0SPM4"/>
<dbReference type="Proteomes" id="UP000323297">
    <property type="component" value="Unassembled WGS sequence"/>
</dbReference>
<sequence length="68" mass="7890">YIKPWAASENENERLDPNNGMILAAHLDILFDQGWISFEYDGRFLISKERAISVKDQCFLPQKIKAFS</sequence>
<dbReference type="Pfam" id="PF13391">
    <property type="entry name" value="HNH_2"/>
    <property type="match status" value="1"/>
</dbReference>
<gene>
    <name evidence="2" type="ORF">D3H66_26405</name>
</gene>
<reference evidence="2 3" key="1">
    <citation type="submission" date="2019-08" db="EMBL/GenBank/DDBJ databases">
        <title>Draft genome sequence of Citrobacter portucalensis strain isolated from green turtle.</title>
        <authorList>
            <person name="Fernandes M.R."/>
            <person name="Sellera F.P."/>
            <person name="Goldeberg D.W."/>
            <person name="Costa D.C."/>
            <person name="Lincopan N."/>
        </authorList>
    </citation>
    <scope>NUCLEOTIDE SEQUENCE [LARGE SCALE GENOMIC DNA]</scope>
    <source>
        <strain evidence="2 3">TV06</strain>
    </source>
</reference>
<dbReference type="GO" id="GO:0004519">
    <property type="term" value="F:endonuclease activity"/>
    <property type="evidence" value="ECO:0007669"/>
    <property type="project" value="UniProtKB-KW"/>
</dbReference>
<dbReference type="EMBL" id="VTZD01000167">
    <property type="protein sequence ID" value="KAA1139625.1"/>
    <property type="molecule type" value="Genomic_DNA"/>
</dbReference>